<organism evidence="2 3">
    <name type="scientific">Pedobacter frigoris</name>
    <dbReference type="NCBI Taxonomy" id="2571272"/>
    <lineage>
        <taxon>Bacteria</taxon>
        <taxon>Pseudomonadati</taxon>
        <taxon>Bacteroidota</taxon>
        <taxon>Sphingobacteriia</taxon>
        <taxon>Sphingobacteriales</taxon>
        <taxon>Sphingobacteriaceae</taxon>
        <taxon>Pedobacter</taxon>
    </lineage>
</organism>
<evidence type="ECO:0000313" key="2">
    <source>
        <dbReference type="EMBL" id="TKC05886.1"/>
    </source>
</evidence>
<evidence type="ECO:0000313" key="3">
    <source>
        <dbReference type="Proteomes" id="UP000307244"/>
    </source>
</evidence>
<keyword evidence="3" id="KW-1185">Reference proteome</keyword>
<dbReference type="SUPFAM" id="SSF53474">
    <property type="entry name" value="alpha/beta-Hydrolases"/>
    <property type="match status" value="1"/>
</dbReference>
<sequence length="188" mass="21153">MPPLEKESLADYAVRLGNSIDRTQPFYLIGLSLGGMIATEITRKLNPLHTFLISSAPTYLQLPWYFRLAGNLRLQNILTTGLIKQSKFLPAGLLGGKTSEEKTLLKTLIRETDPRFMKWAITAILEWRNMEKPMNLTQLHGTADRTIPIRYTSPDVIIKGGGHFMVYANAAKVTELINEILKQDEPGK</sequence>
<gene>
    <name evidence="2" type="ORF">FA047_11115</name>
</gene>
<dbReference type="EMBL" id="SWBQ01000003">
    <property type="protein sequence ID" value="TKC05886.1"/>
    <property type="molecule type" value="Genomic_DNA"/>
</dbReference>
<name>A0A4U1CIL8_9SPHI</name>
<dbReference type="RefSeq" id="WP_136836147.1">
    <property type="nucleotide sequence ID" value="NZ_SWBQ01000003.1"/>
</dbReference>
<dbReference type="GO" id="GO:0016787">
    <property type="term" value="F:hydrolase activity"/>
    <property type="evidence" value="ECO:0007669"/>
    <property type="project" value="UniProtKB-KW"/>
</dbReference>
<dbReference type="AlphaFoldDB" id="A0A4U1CIL8"/>
<comment type="caution">
    <text evidence="2">The sequence shown here is derived from an EMBL/GenBank/DDBJ whole genome shotgun (WGS) entry which is preliminary data.</text>
</comment>
<dbReference type="InterPro" id="IPR029058">
    <property type="entry name" value="AB_hydrolase_fold"/>
</dbReference>
<accession>A0A4U1CIL8</accession>
<dbReference type="OrthoDB" id="659408at2"/>
<proteinExistence type="predicted"/>
<reference evidence="2 3" key="1">
    <citation type="submission" date="2019-04" db="EMBL/GenBank/DDBJ databases">
        <title>Pedobacter sp. RP-3-15 sp. nov., isolated from Arctic soil.</title>
        <authorList>
            <person name="Dahal R.H."/>
            <person name="Kim D.-U."/>
        </authorList>
    </citation>
    <scope>NUCLEOTIDE SEQUENCE [LARGE SCALE GENOMIC DNA]</scope>
    <source>
        <strain evidence="2 3">RP-3-15</strain>
    </source>
</reference>
<dbReference type="Pfam" id="PF12697">
    <property type="entry name" value="Abhydrolase_6"/>
    <property type="match status" value="1"/>
</dbReference>
<dbReference type="Proteomes" id="UP000307244">
    <property type="component" value="Unassembled WGS sequence"/>
</dbReference>
<keyword evidence="2" id="KW-0378">Hydrolase</keyword>
<feature type="domain" description="AB hydrolase-1" evidence="1">
    <location>
        <begin position="9"/>
        <end position="173"/>
    </location>
</feature>
<evidence type="ECO:0000259" key="1">
    <source>
        <dbReference type="Pfam" id="PF12697"/>
    </source>
</evidence>
<protein>
    <submittedName>
        <fullName evidence="2">Alpha/beta fold hydrolase</fullName>
    </submittedName>
</protein>
<dbReference type="InterPro" id="IPR000073">
    <property type="entry name" value="AB_hydrolase_1"/>
</dbReference>
<dbReference type="Gene3D" id="3.40.50.1820">
    <property type="entry name" value="alpha/beta hydrolase"/>
    <property type="match status" value="1"/>
</dbReference>